<dbReference type="Proteomes" id="UP000676917">
    <property type="component" value="Unassembled WGS sequence"/>
</dbReference>
<accession>A0A920C634</accession>
<name>A0A920C634_9BACI</name>
<dbReference type="EMBL" id="BORP01000004">
    <property type="protein sequence ID" value="GIO27491.1"/>
    <property type="molecule type" value="Genomic_DNA"/>
</dbReference>
<dbReference type="Pfam" id="PF13238">
    <property type="entry name" value="AAA_18"/>
    <property type="match status" value="1"/>
</dbReference>
<evidence type="ECO:0000313" key="1">
    <source>
        <dbReference type="EMBL" id="GIO27491.1"/>
    </source>
</evidence>
<gene>
    <name evidence="1" type="primary">tmrB</name>
    <name evidence="1" type="ORF">J43TS3_21020</name>
</gene>
<protein>
    <submittedName>
        <fullName evidence="1">Tunicamycin resistance protein</fullName>
    </submittedName>
</protein>
<organism evidence="1 2">
    <name type="scientific">Ornithinibacillus bavariensis</name>
    <dbReference type="NCBI Taxonomy" id="545502"/>
    <lineage>
        <taxon>Bacteria</taxon>
        <taxon>Bacillati</taxon>
        <taxon>Bacillota</taxon>
        <taxon>Bacilli</taxon>
        <taxon>Bacillales</taxon>
        <taxon>Bacillaceae</taxon>
        <taxon>Ornithinibacillus</taxon>
    </lineage>
</organism>
<dbReference type="AlphaFoldDB" id="A0A920C634"/>
<dbReference type="RefSeq" id="WP_212920984.1">
    <property type="nucleotide sequence ID" value="NZ_BORP01000004.1"/>
</dbReference>
<evidence type="ECO:0000313" key="2">
    <source>
        <dbReference type="Proteomes" id="UP000676917"/>
    </source>
</evidence>
<proteinExistence type="predicted"/>
<dbReference type="InterPro" id="IPR027417">
    <property type="entry name" value="P-loop_NTPase"/>
</dbReference>
<sequence>MIILINGAFGVGKTSVANELHKHIENSMIYDPEVVGYMLRHIITDDIKKPHEKTDDFQDLILWKELVVDVAKAIKNEYKKPLIVPMTIYKKDYLHYILTGFREVDINTIHFLLTAKKETIHHRLLNRGEEEGNWCFQQIDKCLEGYQDEIFENKIKTDKLQITEIVNNIMEQIQFPECI</sequence>
<dbReference type="Gene3D" id="3.40.50.300">
    <property type="entry name" value="P-loop containing nucleotide triphosphate hydrolases"/>
    <property type="match status" value="1"/>
</dbReference>
<reference evidence="1" key="1">
    <citation type="submission" date="2021-03" db="EMBL/GenBank/DDBJ databases">
        <title>Antimicrobial resistance genes in bacteria isolated from Japanese honey, and their potential for conferring macrolide and lincosamide resistance in the American foulbrood pathogen Paenibacillus larvae.</title>
        <authorList>
            <person name="Okamoto M."/>
            <person name="Kumagai M."/>
            <person name="Kanamori H."/>
            <person name="Takamatsu D."/>
        </authorList>
    </citation>
    <scope>NUCLEOTIDE SEQUENCE</scope>
    <source>
        <strain evidence="1">J43TS3</strain>
    </source>
</reference>
<dbReference type="SUPFAM" id="SSF52540">
    <property type="entry name" value="P-loop containing nucleoside triphosphate hydrolases"/>
    <property type="match status" value="1"/>
</dbReference>
<comment type="caution">
    <text evidence="1">The sequence shown here is derived from an EMBL/GenBank/DDBJ whole genome shotgun (WGS) entry which is preliminary data.</text>
</comment>
<keyword evidence="2" id="KW-1185">Reference proteome</keyword>